<feature type="chain" id="PRO_5021858663" evidence="1">
    <location>
        <begin position="22"/>
        <end position="873"/>
    </location>
</feature>
<dbReference type="KEGG" id="amob:HG15A2_10090"/>
<dbReference type="EMBL" id="CP036263">
    <property type="protein sequence ID" value="QDS97742.1"/>
    <property type="molecule type" value="Genomic_DNA"/>
</dbReference>
<evidence type="ECO:0000313" key="3">
    <source>
        <dbReference type="Proteomes" id="UP000319852"/>
    </source>
</evidence>
<protein>
    <submittedName>
        <fullName evidence="2">Uncharacterized protein</fullName>
    </submittedName>
</protein>
<gene>
    <name evidence="2" type="ORF">HG15A2_10090</name>
</gene>
<evidence type="ECO:0000256" key="1">
    <source>
        <dbReference type="SAM" id="SignalP"/>
    </source>
</evidence>
<keyword evidence="1" id="KW-0732">Signal</keyword>
<dbReference type="AlphaFoldDB" id="A0A517MS81"/>
<dbReference type="RefSeq" id="WP_218932331.1">
    <property type="nucleotide sequence ID" value="NZ_CP036263.1"/>
</dbReference>
<dbReference type="Proteomes" id="UP000319852">
    <property type="component" value="Chromosome"/>
</dbReference>
<sequence precursor="true">MLWLAKLLILSALAAPTASNARQTDAVPIFYCDFGDQWDVNFDHWPDRWTRVTGPDLPHYIEAALVKEQTAKGGRTLTIRANGGNARAESPLVAVSSKFGYVAEARIRVEGMQYARARVNLEFCDDQQQVIQTAYGEWLRRTDDWLVARIDRVNPDDQQIQYARFVLQLEEGPRADLQGTVSLDDVWLARQPKMVVSTNSPSNVYTGLNNVEITCELSGIREQDPEILFELLDASSLSLSNDRIQLEGRLITNEVHKASDFFHPGTDTEASYIGKTTWRPEITDYGFYRVRVTMRTKKGRLDEHMVTLAIAPPLERPDVGEFGWSLANGPTPLDFEELGVLLPQVAVNWVKLPVWLSANDPSALDELVIFTEQLSAKDIETVAVLDRPSRNVTLPSELSETVSIADALSGESSSWLPTLDPILTRLSLRVRWWQLGNDHDWSFSGLPDLEAELAILRESLFRFGQDVKLGIGWKWMIAQSSSKLATWEFQQYSASPALTGQEIGEYLSLPKRTGVNRWVLIEPLPEQEYDLETRVRDLVEQMLAAKIHGAQAAFVAYPFDKHRGLMTPQGTPGELLLPWRTTASLLSGAQFLGSLQLPGGSENRIFMTPQNDVVMVVWSEHPTQEVIHLGDEVREVDVWGREHVPAQQGHRQVLEVSTLPKFVRGLNSAIARWRMSVKFTEIHVPSVFGKAHENRVEFRNYFRQGVGGSLTLATPKGWKVGPHELDYKVGAGSLERKQFDLTLPFDANSGSSDVRLDFQLSSDKDYQFSVYRQLAVGDGSISLDVASRLDRDGHLIIEQRMANDSEKLVDFKCLLFAPGHRRQRIHVFQLGASEDLQVYRLKDGANLIGKEIWLRAEEVDGSRVLNHRFVAEP</sequence>
<keyword evidence="3" id="KW-1185">Reference proteome</keyword>
<proteinExistence type="predicted"/>
<evidence type="ECO:0000313" key="2">
    <source>
        <dbReference type="EMBL" id="QDS97742.1"/>
    </source>
</evidence>
<accession>A0A517MS81</accession>
<reference evidence="2 3" key="1">
    <citation type="submission" date="2019-02" db="EMBL/GenBank/DDBJ databases">
        <title>Deep-cultivation of Planctomycetes and their phenomic and genomic characterization uncovers novel biology.</title>
        <authorList>
            <person name="Wiegand S."/>
            <person name="Jogler M."/>
            <person name="Boedeker C."/>
            <person name="Pinto D."/>
            <person name="Vollmers J."/>
            <person name="Rivas-Marin E."/>
            <person name="Kohn T."/>
            <person name="Peeters S.H."/>
            <person name="Heuer A."/>
            <person name="Rast P."/>
            <person name="Oberbeckmann S."/>
            <person name="Bunk B."/>
            <person name="Jeske O."/>
            <person name="Meyerdierks A."/>
            <person name="Storesund J.E."/>
            <person name="Kallscheuer N."/>
            <person name="Luecker S."/>
            <person name="Lage O.M."/>
            <person name="Pohl T."/>
            <person name="Merkel B.J."/>
            <person name="Hornburger P."/>
            <person name="Mueller R.-W."/>
            <person name="Bruemmer F."/>
            <person name="Labrenz M."/>
            <person name="Spormann A.M."/>
            <person name="Op den Camp H."/>
            <person name="Overmann J."/>
            <person name="Amann R."/>
            <person name="Jetten M.S.M."/>
            <person name="Mascher T."/>
            <person name="Medema M.H."/>
            <person name="Devos D.P."/>
            <person name="Kaster A.-K."/>
            <person name="Ovreas L."/>
            <person name="Rohde M."/>
            <person name="Galperin M.Y."/>
            <person name="Jogler C."/>
        </authorList>
    </citation>
    <scope>NUCLEOTIDE SEQUENCE [LARGE SCALE GENOMIC DNA]</scope>
    <source>
        <strain evidence="2 3">HG15A2</strain>
    </source>
</reference>
<feature type="signal peptide" evidence="1">
    <location>
        <begin position="1"/>
        <end position="21"/>
    </location>
</feature>
<name>A0A517MS81_9BACT</name>
<organism evidence="2 3">
    <name type="scientific">Adhaeretor mobilis</name>
    <dbReference type="NCBI Taxonomy" id="1930276"/>
    <lineage>
        <taxon>Bacteria</taxon>
        <taxon>Pseudomonadati</taxon>
        <taxon>Planctomycetota</taxon>
        <taxon>Planctomycetia</taxon>
        <taxon>Pirellulales</taxon>
        <taxon>Lacipirellulaceae</taxon>
        <taxon>Adhaeretor</taxon>
    </lineage>
</organism>